<accession>A0A9X8ZH23</accession>
<feature type="transmembrane region" description="Helical" evidence="1">
    <location>
        <begin position="126"/>
        <end position="151"/>
    </location>
</feature>
<reference evidence="2 3" key="1">
    <citation type="journal article" date="2019" name="Environ. Microbiol.">
        <title>An active ?-lactamase is a part of an orchestrated cell wall stress resistance network of Bacillus subtilis and related rhizosphere species.</title>
        <authorList>
            <person name="Bucher T."/>
            <person name="Keren-Paz A."/>
            <person name="Hausser J."/>
            <person name="Olender T."/>
            <person name="Cytryn E."/>
            <person name="Kolodkin-Gal I."/>
        </authorList>
    </citation>
    <scope>NUCLEOTIDE SEQUENCE [LARGE SCALE GENOMIC DNA]</scope>
    <source>
        <strain evidence="2 3">I4</strain>
    </source>
</reference>
<keyword evidence="1" id="KW-0472">Membrane</keyword>
<keyword evidence="1" id="KW-0812">Transmembrane</keyword>
<name>A0A9X8ZH23_9BACI</name>
<dbReference type="Pfam" id="PF14154">
    <property type="entry name" value="DUF4306"/>
    <property type="match status" value="1"/>
</dbReference>
<evidence type="ECO:0000313" key="3">
    <source>
        <dbReference type="Proteomes" id="UP000309170"/>
    </source>
</evidence>
<dbReference type="EMBL" id="SZNT01000149">
    <property type="protein sequence ID" value="TKH11549.1"/>
    <property type="molecule type" value="Genomic_DNA"/>
</dbReference>
<proteinExistence type="predicted"/>
<dbReference type="Proteomes" id="UP000309170">
    <property type="component" value="Unassembled WGS sequence"/>
</dbReference>
<dbReference type="InterPro" id="IPR025440">
    <property type="entry name" value="DUF4306"/>
</dbReference>
<gene>
    <name evidence="2" type="ORF">FC678_12010</name>
</gene>
<sequence>MILTFRNFLQLIITALFFIVFTFCTWYEGSEILDRPWEWKYSTHFTQVNDNQAMDADDISSFDHFVYAAKFKPLFPFLMVLAASYFIILTGYILFIRRIKKMALFFFGLGILFLLSSGFVSNSPTVGGNIFTAFFLIGGMIAIFSGVLYYFRMPRGFNTFMK</sequence>
<feature type="transmembrane region" description="Helical" evidence="1">
    <location>
        <begin position="74"/>
        <end position="95"/>
    </location>
</feature>
<protein>
    <submittedName>
        <fullName evidence="2">DUF4306 domain-containing protein</fullName>
    </submittedName>
</protein>
<feature type="transmembrane region" description="Helical" evidence="1">
    <location>
        <begin position="102"/>
        <end position="120"/>
    </location>
</feature>
<keyword evidence="1" id="KW-1133">Transmembrane helix</keyword>
<organism evidence="2 3">
    <name type="scientific">Peribacillus simplex</name>
    <dbReference type="NCBI Taxonomy" id="1478"/>
    <lineage>
        <taxon>Bacteria</taxon>
        <taxon>Bacillati</taxon>
        <taxon>Bacillota</taxon>
        <taxon>Bacilli</taxon>
        <taxon>Bacillales</taxon>
        <taxon>Bacillaceae</taxon>
        <taxon>Peribacillus</taxon>
    </lineage>
</organism>
<evidence type="ECO:0000256" key="1">
    <source>
        <dbReference type="SAM" id="Phobius"/>
    </source>
</evidence>
<dbReference type="AlphaFoldDB" id="A0A9X8ZH23"/>
<comment type="caution">
    <text evidence="2">The sequence shown here is derived from an EMBL/GenBank/DDBJ whole genome shotgun (WGS) entry which is preliminary data.</text>
</comment>
<dbReference type="OrthoDB" id="2721142at2"/>
<evidence type="ECO:0000313" key="2">
    <source>
        <dbReference type="EMBL" id="TKH11549.1"/>
    </source>
</evidence>
<feature type="transmembrane region" description="Helical" evidence="1">
    <location>
        <begin position="7"/>
        <end position="29"/>
    </location>
</feature>